<organism evidence="1 2">
    <name type="scientific">Elysia marginata</name>
    <dbReference type="NCBI Taxonomy" id="1093978"/>
    <lineage>
        <taxon>Eukaryota</taxon>
        <taxon>Metazoa</taxon>
        <taxon>Spiralia</taxon>
        <taxon>Lophotrochozoa</taxon>
        <taxon>Mollusca</taxon>
        <taxon>Gastropoda</taxon>
        <taxon>Heterobranchia</taxon>
        <taxon>Euthyneura</taxon>
        <taxon>Panpulmonata</taxon>
        <taxon>Sacoglossa</taxon>
        <taxon>Placobranchoidea</taxon>
        <taxon>Plakobranchidae</taxon>
        <taxon>Elysia</taxon>
    </lineage>
</organism>
<proteinExistence type="predicted"/>
<accession>A0AAV4I8J2</accession>
<dbReference type="AlphaFoldDB" id="A0AAV4I8J2"/>
<dbReference type="EMBL" id="BMAT01002423">
    <property type="protein sequence ID" value="GFS06734.1"/>
    <property type="molecule type" value="Genomic_DNA"/>
</dbReference>
<reference evidence="1 2" key="1">
    <citation type="journal article" date="2021" name="Elife">
        <title>Chloroplast acquisition without the gene transfer in kleptoplastic sea slugs, Plakobranchus ocellatus.</title>
        <authorList>
            <person name="Maeda T."/>
            <person name="Takahashi S."/>
            <person name="Yoshida T."/>
            <person name="Shimamura S."/>
            <person name="Takaki Y."/>
            <person name="Nagai Y."/>
            <person name="Toyoda A."/>
            <person name="Suzuki Y."/>
            <person name="Arimoto A."/>
            <person name="Ishii H."/>
            <person name="Satoh N."/>
            <person name="Nishiyama T."/>
            <person name="Hasebe M."/>
            <person name="Maruyama T."/>
            <person name="Minagawa J."/>
            <person name="Obokata J."/>
            <person name="Shigenobu S."/>
        </authorList>
    </citation>
    <scope>NUCLEOTIDE SEQUENCE [LARGE SCALE GENOMIC DNA]</scope>
</reference>
<name>A0AAV4I8J2_9GAST</name>
<keyword evidence="2" id="KW-1185">Reference proteome</keyword>
<evidence type="ECO:0000313" key="1">
    <source>
        <dbReference type="EMBL" id="GFS06734.1"/>
    </source>
</evidence>
<gene>
    <name evidence="1" type="ORF">ElyMa_001232900</name>
</gene>
<evidence type="ECO:0000313" key="2">
    <source>
        <dbReference type="Proteomes" id="UP000762676"/>
    </source>
</evidence>
<protein>
    <submittedName>
        <fullName evidence="1">Uncharacterized protein</fullName>
    </submittedName>
</protein>
<dbReference type="Proteomes" id="UP000762676">
    <property type="component" value="Unassembled WGS sequence"/>
</dbReference>
<comment type="caution">
    <text evidence="1">The sequence shown here is derived from an EMBL/GenBank/DDBJ whole genome shotgun (WGS) entry which is preliminary data.</text>
</comment>
<sequence>MTTYLGLKSHAAVLTGSNWVVPVSLARSMVAMRSSPVLSQADISSLNTDLPVTNLGGEQRARKEGLLCDSVHGPCTDMYLNTRAFHKSSR</sequence>